<keyword evidence="5" id="KW-0378">Hydrolase</keyword>
<feature type="domain" description="CMP/dCMP-type deaminase" evidence="9">
    <location>
        <begin position="9"/>
        <end position="145"/>
    </location>
</feature>
<evidence type="ECO:0000256" key="4">
    <source>
        <dbReference type="ARBA" id="ARBA00022727"/>
    </source>
</evidence>
<dbReference type="GO" id="GO:0004132">
    <property type="term" value="F:dCMP deaminase activity"/>
    <property type="evidence" value="ECO:0007669"/>
    <property type="project" value="InterPro"/>
</dbReference>
<dbReference type="PIRSF" id="PIRSF006019">
    <property type="entry name" value="dCMP_deaminase"/>
    <property type="match status" value="1"/>
</dbReference>
<keyword evidence="11" id="KW-1185">Reference proteome</keyword>
<feature type="active site" description="Proton donor" evidence="7">
    <location>
        <position position="80"/>
    </location>
</feature>
<keyword evidence="6 8" id="KW-0862">Zinc</keyword>
<dbReference type="AlphaFoldDB" id="A0A2K8KKP7"/>
<dbReference type="PANTHER" id="PTHR11086:SF18">
    <property type="entry name" value="DEOXYCYTIDYLATE DEAMINASE"/>
    <property type="match status" value="1"/>
</dbReference>
<dbReference type="InterPro" id="IPR002125">
    <property type="entry name" value="CMP_dCMP_dom"/>
</dbReference>
<dbReference type="SUPFAM" id="SSF53927">
    <property type="entry name" value="Cytidine deaminase-like"/>
    <property type="match status" value="1"/>
</dbReference>
<keyword evidence="4" id="KW-0545">Nucleotide biosynthesis</keyword>
<dbReference type="GO" id="GO:0005737">
    <property type="term" value="C:cytoplasm"/>
    <property type="evidence" value="ECO:0007669"/>
    <property type="project" value="TreeGrafter"/>
</dbReference>
<evidence type="ECO:0000313" key="11">
    <source>
        <dbReference type="Proteomes" id="UP000231179"/>
    </source>
</evidence>
<comment type="similarity">
    <text evidence="2">Belongs to the cytidine and deoxycytidylate deaminase family.</text>
</comment>
<evidence type="ECO:0000256" key="5">
    <source>
        <dbReference type="ARBA" id="ARBA00022801"/>
    </source>
</evidence>
<evidence type="ECO:0000256" key="6">
    <source>
        <dbReference type="ARBA" id="ARBA00022833"/>
    </source>
</evidence>
<reference evidence="10 11" key="1">
    <citation type="submission" date="2017-11" db="EMBL/GenBank/DDBJ databases">
        <title>Complete genome sequence of Spiroplasma clarkii CN-5 (DSM 19994).</title>
        <authorList>
            <person name="Tsai Y.-M."/>
            <person name="Chang A."/>
            <person name="Lo W.-S."/>
            <person name="Kuo C.-H."/>
        </authorList>
    </citation>
    <scope>NUCLEOTIDE SEQUENCE [LARGE SCALE GENOMIC DNA]</scope>
    <source>
        <strain evidence="10 11">CN-5</strain>
    </source>
</reference>
<comment type="cofactor">
    <cofactor evidence="1 8">
        <name>Zn(2+)</name>
        <dbReference type="ChEBI" id="CHEBI:29105"/>
    </cofactor>
</comment>
<proteinExistence type="inferred from homology"/>
<sequence>MTKRTNYIDWDTYFLAMVKLIAMRSKDPSTQVGAVIVNDLFQVVSTGYNGFPRGISDDEFPWTREGDWTQTKYPYVVHAELNAILSSNTNVRDCTMYTSLFPCNECSKSIIQSGIKKIVYSCDKYSDTAEFQVSKKMLTTAGVQLELKPAVEVVLKFNK</sequence>
<dbReference type="InterPro" id="IPR016473">
    <property type="entry name" value="dCMP_deaminase"/>
</dbReference>
<dbReference type="RefSeq" id="WP_100254400.1">
    <property type="nucleotide sequence ID" value="NZ_CP024870.1"/>
</dbReference>
<evidence type="ECO:0000256" key="3">
    <source>
        <dbReference type="ARBA" id="ARBA00022723"/>
    </source>
</evidence>
<evidence type="ECO:0000259" key="9">
    <source>
        <dbReference type="PROSITE" id="PS51747"/>
    </source>
</evidence>
<feature type="binding site" evidence="8">
    <location>
        <position position="103"/>
    </location>
    <ligand>
        <name>Zn(2+)</name>
        <dbReference type="ChEBI" id="CHEBI:29105"/>
        <note>catalytic</note>
    </ligand>
</feature>
<dbReference type="FunFam" id="3.40.140.10:FF:000021">
    <property type="entry name" value="Deoxycytidylate deaminase"/>
    <property type="match status" value="1"/>
</dbReference>
<dbReference type="Gene3D" id="3.40.140.10">
    <property type="entry name" value="Cytidine Deaminase, domain 2"/>
    <property type="match status" value="1"/>
</dbReference>
<dbReference type="InterPro" id="IPR015517">
    <property type="entry name" value="dCMP_deaminase-rel"/>
</dbReference>
<keyword evidence="3 8" id="KW-0479">Metal-binding</keyword>
<dbReference type="GO" id="GO:0006220">
    <property type="term" value="P:pyrimidine nucleotide metabolic process"/>
    <property type="evidence" value="ECO:0007669"/>
    <property type="project" value="InterPro"/>
</dbReference>
<gene>
    <name evidence="10" type="primary">comEB</name>
    <name evidence="10" type="ORF">SCLAR_v1c05220</name>
</gene>
<dbReference type="InterPro" id="IPR035105">
    <property type="entry name" value="Deoxycytidylate_deaminase_dom"/>
</dbReference>
<evidence type="ECO:0000256" key="7">
    <source>
        <dbReference type="PIRSR" id="PIRSR006019-1"/>
    </source>
</evidence>
<organism evidence="10 11">
    <name type="scientific">Spiroplasma clarkii</name>
    <dbReference type="NCBI Taxonomy" id="2139"/>
    <lineage>
        <taxon>Bacteria</taxon>
        <taxon>Bacillati</taxon>
        <taxon>Mycoplasmatota</taxon>
        <taxon>Mollicutes</taxon>
        <taxon>Entomoplasmatales</taxon>
        <taxon>Spiroplasmataceae</taxon>
        <taxon>Spiroplasma</taxon>
    </lineage>
</organism>
<protein>
    <submittedName>
        <fullName evidence="10">Deoxycytidylate deaminase</fullName>
    </submittedName>
</protein>
<name>A0A2K8KKP7_9MOLU</name>
<accession>A0A2K8KKP7</accession>
<feature type="binding site" evidence="8">
    <location>
        <position position="78"/>
    </location>
    <ligand>
        <name>Zn(2+)</name>
        <dbReference type="ChEBI" id="CHEBI:29105"/>
        <note>catalytic</note>
    </ligand>
</feature>
<evidence type="ECO:0000313" key="10">
    <source>
        <dbReference type="EMBL" id="ATX70841.1"/>
    </source>
</evidence>
<dbReference type="Pfam" id="PF00383">
    <property type="entry name" value="dCMP_cyt_deam_1"/>
    <property type="match status" value="1"/>
</dbReference>
<dbReference type="GO" id="GO:0008270">
    <property type="term" value="F:zinc ion binding"/>
    <property type="evidence" value="ECO:0007669"/>
    <property type="project" value="InterPro"/>
</dbReference>
<dbReference type="PROSITE" id="PS00903">
    <property type="entry name" value="CYT_DCMP_DEAMINASES_1"/>
    <property type="match status" value="1"/>
</dbReference>
<evidence type="ECO:0000256" key="2">
    <source>
        <dbReference type="ARBA" id="ARBA00006576"/>
    </source>
</evidence>
<dbReference type="PANTHER" id="PTHR11086">
    <property type="entry name" value="DEOXYCYTIDYLATE DEAMINASE-RELATED"/>
    <property type="match status" value="1"/>
</dbReference>
<dbReference type="PROSITE" id="PS51747">
    <property type="entry name" value="CYT_DCMP_DEAMINASES_2"/>
    <property type="match status" value="1"/>
</dbReference>
<evidence type="ECO:0000256" key="8">
    <source>
        <dbReference type="PIRSR" id="PIRSR006019-2"/>
    </source>
</evidence>
<dbReference type="EMBL" id="CP024870">
    <property type="protein sequence ID" value="ATX70841.1"/>
    <property type="molecule type" value="Genomic_DNA"/>
</dbReference>
<evidence type="ECO:0000256" key="1">
    <source>
        <dbReference type="ARBA" id="ARBA00001947"/>
    </source>
</evidence>
<dbReference type="GO" id="GO:0009165">
    <property type="term" value="P:nucleotide biosynthetic process"/>
    <property type="evidence" value="ECO:0007669"/>
    <property type="project" value="UniProtKB-KW"/>
</dbReference>
<dbReference type="Proteomes" id="UP000231179">
    <property type="component" value="Chromosome"/>
</dbReference>
<dbReference type="CDD" id="cd01286">
    <property type="entry name" value="deoxycytidylate_deaminase"/>
    <property type="match status" value="1"/>
</dbReference>
<feature type="binding site" evidence="8">
    <location>
        <position position="106"/>
    </location>
    <ligand>
        <name>Zn(2+)</name>
        <dbReference type="ChEBI" id="CHEBI:29105"/>
        <note>catalytic</note>
    </ligand>
</feature>
<dbReference type="InterPro" id="IPR016192">
    <property type="entry name" value="APOBEC/CMP_deaminase_Zn-bd"/>
</dbReference>
<dbReference type="InterPro" id="IPR016193">
    <property type="entry name" value="Cytidine_deaminase-like"/>
</dbReference>